<keyword evidence="1" id="KW-0805">Transcription regulation</keyword>
<dbReference type="InterPro" id="IPR036388">
    <property type="entry name" value="WH-like_DNA-bd_sf"/>
</dbReference>
<dbReference type="Gene3D" id="1.10.10.10">
    <property type="entry name" value="Winged helix-like DNA-binding domain superfamily/Winged helix DNA-binding domain"/>
    <property type="match status" value="1"/>
</dbReference>
<accession>A0ABV6YES0</accession>
<dbReference type="CDD" id="cd00038">
    <property type="entry name" value="CAP_ED"/>
    <property type="match status" value="1"/>
</dbReference>
<evidence type="ECO:0000256" key="1">
    <source>
        <dbReference type="ARBA" id="ARBA00023015"/>
    </source>
</evidence>
<gene>
    <name evidence="5" type="ORF">ACETIH_23005</name>
</gene>
<dbReference type="PROSITE" id="PS51063">
    <property type="entry name" value="HTH_CRP_2"/>
    <property type="match status" value="1"/>
</dbReference>
<dbReference type="RefSeq" id="WP_377031128.1">
    <property type="nucleotide sequence ID" value="NZ_JBHOMY010000118.1"/>
</dbReference>
<dbReference type="PANTHER" id="PTHR24567">
    <property type="entry name" value="CRP FAMILY TRANSCRIPTIONAL REGULATORY PROTEIN"/>
    <property type="match status" value="1"/>
</dbReference>
<dbReference type="SUPFAM" id="SSF51206">
    <property type="entry name" value="cAMP-binding domain-like"/>
    <property type="match status" value="1"/>
</dbReference>
<dbReference type="Pfam" id="PF13545">
    <property type="entry name" value="HTH_Crp_2"/>
    <property type="match status" value="1"/>
</dbReference>
<keyword evidence="2" id="KW-0238">DNA-binding</keyword>
<protein>
    <submittedName>
        <fullName evidence="5">Crp/Fnr family transcriptional regulator</fullName>
    </submittedName>
</protein>
<dbReference type="Pfam" id="PF00027">
    <property type="entry name" value="cNMP_binding"/>
    <property type="match status" value="1"/>
</dbReference>
<dbReference type="InterPro" id="IPR036390">
    <property type="entry name" value="WH_DNA-bd_sf"/>
</dbReference>
<evidence type="ECO:0000256" key="2">
    <source>
        <dbReference type="ARBA" id="ARBA00023125"/>
    </source>
</evidence>
<evidence type="ECO:0000259" key="4">
    <source>
        <dbReference type="PROSITE" id="PS51063"/>
    </source>
</evidence>
<dbReference type="InterPro" id="IPR000595">
    <property type="entry name" value="cNMP-bd_dom"/>
</dbReference>
<dbReference type="SMART" id="SM00419">
    <property type="entry name" value="HTH_CRP"/>
    <property type="match status" value="1"/>
</dbReference>
<dbReference type="InterPro" id="IPR014710">
    <property type="entry name" value="RmlC-like_jellyroll"/>
</dbReference>
<keyword evidence="3" id="KW-0804">Transcription</keyword>
<sequence length="240" mass="26919">MLAAALIRKLEKFDRISDAERQLLERAAVRQRTVAKGEDLVQEGSRPSESLFLITGFAARYSLLRKGKRQITALHVPGDFVDLHSFLVKKMDHSVMAITACTVGIVPHDALRAISETQPHLTRVLGVNIAVDAAIHRQWIVSIGRQSALEHTAHLFCELFLRLQAVGLAEDYSFKLPLTQAELGDTLGLSTVHVNRVIQEMRAQGLITWRGETVVIEDWPRLQQIAEFDPTFLSLEVEPR</sequence>
<dbReference type="InterPro" id="IPR018490">
    <property type="entry name" value="cNMP-bd_dom_sf"/>
</dbReference>
<dbReference type="Gene3D" id="2.60.120.10">
    <property type="entry name" value="Jelly Rolls"/>
    <property type="match status" value="1"/>
</dbReference>
<dbReference type="InterPro" id="IPR012318">
    <property type="entry name" value="HTH_CRP"/>
</dbReference>
<dbReference type="PANTHER" id="PTHR24567:SF68">
    <property type="entry name" value="DNA-BINDING TRANSCRIPTIONAL DUAL REGULATOR CRP"/>
    <property type="match status" value="1"/>
</dbReference>
<dbReference type="InterPro" id="IPR050397">
    <property type="entry name" value="Env_Response_Regulators"/>
</dbReference>
<name>A0ABV6YES0_9HYPH</name>
<proteinExistence type="predicted"/>
<reference evidence="5 6" key="1">
    <citation type="submission" date="2024-09" db="EMBL/GenBank/DDBJ databases">
        <title>Nodulacao em especies de Leguminosae Basais da Amazonia e Caracterizacao dos Rizobios e Bacterias Associadas aos Nodulos.</title>
        <authorList>
            <person name="Jambeiro I.C.A."/>
            <person name="Lopes I.S."/>
            <person name="Aguiar E.R.G.R."/>
            <person name="Santos A.F.J."/>
            <person name="Dos Santos J.M.F."/>
            <person name="Gross E."/>
        </authorList>
    </citation>
    <scope>NUCLEOTIDE SEQUENCE [LARGE SCALE GENOMIC DNA]</scope>
    <source>
        <strain evidence="5 6">BRUESC1165</strain>
    </source>
</reference>
<keyword evidence="6" id="KW-1185">Reference proteome</keyword>
<evidence type="ECO:0000256" key="3">
    <source>
        <dbReference type="ARBA" id="ARBA00023163"/>
    </source>
</evidence>
<evidence type="ECO:0000313" key="6">
    <source>
        <dbReference type="Proteomes" id="UP001593940"/>
    </source>
</evidence>
<dbReference type="EMBL" id="JBHOMY010000118">
    <property type="protein sequence ID" value="MFC1459512.1"/>
    <property type="molecule type" value="Genomic_DNA"/>
</dbReference>
<evidence type="ECO:0000313" key="5">
    <source>
        <dbReference type="EMBL" id="MFC1459512.1"/>
    </source>
</evidence>
<organism evidence="5 6">
    <name type="scientific">Microvirga arabica</name>
    <dbReference type="NCBI Taxonomy" id="1128671"/>
    <lineage>
        <taxon>Bacteria</taxon>
        <taxon>Pseudomonadati</taxon>
        <taxon>Pseudomonadota</taxon>
        <taxon>Alphaproteobacteria</taxon>
        <taxon>Hyphomicrobiales</taxon>
        <taxon>Methylobacteriaceae</taxon>
        <taxon>Microvirga</taxon>
    </lineage>
</organism>
<dbReference type="SUPFAM" id="SSF46785">
    <property type="entry name" value="Winged helix' DNA-binding domain"/>
    <property type="match status" value="1"/>
</dbReference>
<dbReference type="Proteomes" id="UP001593940">
    <property type="component" value="Unassembled WGS sequence"/>
</dbReference>
<comment type="caution">
    <text evidence="5">The sequence shown here is derived from an EMBL/GenBank/DDBJ whole genome shotgun (WGS) entry which is preliminary data.</text>
</comment>
<feature type="domain" description="HTH crp-type" evidence="4">
    <location>
        <begin position="146"/>
        <end position="220"/>
    </location>
</feature>